<evidence type="ECO:0000313" key="2">
    <source>
        <dbReference type="EMBL" id="PZN72735.1"/>
    </source>
</evidence>
<gene>
    <name evidence="2" type="ORF">DM484_23955</name>
</gene>
<comment type="caution">
    <text evidence="2">The sequence shown here is derived from an EMBL/GenBank/DDBJ whole genome shotgun (WGS) entry which is preliminary data.</text>
</comment>
<accession>A0A2W4QKN3</accession>
<dbReference type="Pfam" id="PF05685">
    <property type="entry name" value="Uma2"/>
    <property type="match status" value="1"/>
</dbReference>
<dbReference type="InterPro" id="IPR008538">
    <property type="entry name" value="Uma2"/>
</dbReference>
<organism evidence="2 3">
    <name type="scientific">Candidatus Methylumidiphilus alinenensis</name>
    <dbReference type="NCBI Taxonomy" id="2202197"/>
    <lineage>
        <taxon>Bacteria</taxon>
        <taxon>Pseudomonadati</taxon>
        <taxon>Pseudomonadota</taxon>
        <taxon>Gammaproteobacteria</taxon>
        <taxon>Methylococcales</taxon>
        <taxon>Candidatus Methylumidiphilus</taxon>
    </lineage>
</organism>
<sequence length="194" mass="22844">MRTHQHLKLTPEEYLAQERSAEFKSEYYHGKIYAMSGASREHNQISSNITASLVVKLLDKPCSVYANDMKVWIDKAHKYTYPDLIVACDPQHFEDEHTDVLLNPSVIIEILSDSTETYDRGLKFFHYQRIDSLCEYLLISQKFCHVEKYERQANNLWVYSEFHEMNDEVTINAINCKILLSEIYRKVNLKETIL</sequence>
<dbReference type="CDD" id="cd06260">
    <property type="entry name" value="DUF820-like"/>
    <property type="match status" value="1"/>
</dbReference>
<feature type="domain" description="Putative restriction endonuclease" evidence="1">
    <location>
        <begin position="11"/>
        <end position="172"/>
    </location>
</feature>
<evidence type="ECO:0000313" key="3">
    <source>
        <dbReference type="Proteomes" id="UP000249396"/>
    </source>
</evidence>
<dbReference type="InterPro" id="IPR012296">
    <property type="entry name" value="Nuclease_put_TT1808"/>
</dbReference>
<dbReference type="SUPFAM" id="SSF52980">
    <property type="entry name" value="Restriction endonuclease-like"/>
    <property type="match status" value="1"/>
</dbReference>
<evidence type="ECO:0000259" key="1">
    <source>
        <dbReference type="Pfam" id="PF05685"/>
    </source>
</evidence>
<proteinExistence type="predicted"/>
<dbReference type="EMBL" id="QJPH01000475">
    <property type="protein sequence ID" value="PZN72735.1"/>
    <property type="molecule type" value="Genomic_DNA"/>
</dbReference>
<reference evidence="2 3" key="1">
    <citation type="journal article" date="2018" name="Aquat. Microb. Ecol.">
        <title>Gammaproteobacterial methanotrophs dominate.</title>
        <authorList>
            <person name="Rissanen A.J."/>
            <person name="Saarenheimo J."/>
            <person name="Tiirola M."/>
            <person name="Peura S."/>
            <person name="Aalto S.L."/>
            <person name="Karvinen A."/>
            <person name="Nykanen H."/>
        </authorList>
    </citation>
    <scope>NUCLEOTIDE SEQUENCE [LARGE SCALE GENOMIC DNA]</scope>
    <source>
        <strain evidence="2">AMbin10</strain>
    </source>
</reference>
<name>A0A2W4QKN3_9GAMM</name>
<dbReference type="PANTHER" id="PTHR36558">
    <property type="entry name" value="GLR1098 PROTEIN"/>
    <property type="match status" value="1"/>
</dbReference>
<dbReference type="PANTHER" id="PTHR36558:SF1">
    <property type="entry name" value="RESTRICTION ENDONUCLEASE DOMAIN-CONTAINING PROTEIN-RELATED"/>
    <property type="match status" value="1"/>
</dbReference>
<dbReference type="InterPro" id="IPR011335">
    <property type="entry name" value="Restrct_endonuc-II-like"/>
</dbReference>
<dbReference type="Gene3D" id="3.90.1570.10">
    <property type="entry name" value="tt1808, chain A"/>
    <property type="match status" value="1"/>
</dbReference>
<dbReference type="Proteomes" id="UP000249396">
    <property type="component" value="Unassembled WGS sequence"/>
</dbReference>
<protein>
    <recommendedName>
        <fullName evidence="1">Putative restriction endonuclease domain-containing protein</fullName>
    </recommendedName>
</protein>
<dbReference type="AlphaFoldDB" id="A0A2W4QKN3"/>